<feature type="region of interest" description="Disordered" evidence="9">
    <location>
        <begin position="1"/>
        <end position="31"/>
    </location>
</feature>
<proteinExistence type="inferred from homology"/>
<dbReference type="InterPro" id="IPR006218">
    <property type="entry name" value="DAHP1/KDSA"/>
</dbReference>
<dbReference type="NCBIfam" id="TIGR00034">
    <property type="entry name" value="aroFGH"/>
    <property type="match status" value="1"/>
</dbReference>
<dbReference type="GO" id="GO:0009073">
    <property type="term" value="P:aromatic amino acid family biosynthetic process"/>
    <property type="evidence" value="ECO:0007669"/>
    <property type="project" value="UniProtKB-KW"/>
</dbReference>
<name>A0A4R3ZVI4_9ACTN</name>
<dbReference type="PANTHER" id="PTHR21225">
    <property type="entry name" value="PHOSPHO-2-DEHYDRO-3-DEOXYHEPTONATE ALDOLASE DAHP SYNTHETASE"/>
    <property type="match status" value="1"/>
</dbReference>
<evidence type="ECO:0000256" key="3">
    <source>
        <dbReference type="ARBA" id="ARBA00007985"/>
    </source>
</evidence>
<dbReference type="AlphaFoldDB" id="A0A4R3ZVI4"/>
<dbReference type="SUPFAM" id="SSF51569">
    <property type="entry name" value="Aldolase"/>
    <property type="match status" value="1"/>
</dbReference>
<dbReference type="EC" id="2.5.1.54" evidence="8"/>
<comment type="caution">
    <text evidence="11">The sequence shown here is derived from an EMBL/GenBank/DDBJ whole genome shotgun (WGS) entry which is preliminary data.</text>
</comment>
<dbReference type="PIRSF" id="PIRSF001361">
    <property type="entry name" value="DAHP_synthase"/>
    <property type="match status" value="1"/>
</dbReference>
<dbReference type="GO" id="GO:0009423">
    <property type="term" value="P:chorismate biosynthetic process"/>
    <property type="evidence" value="ECO:0007669"/>
    <property type="project" value="UniProtKB-UniPathway"/>
</dbReference>
<accession>A0A4R3ZVI4</accession>
<gene>
    <name evidence="11" type="ORF">EDD19_10620</name>
</gene>
<dbReference type="InterPro" id="IPR013785">
    <property type="entry name" value="Aldolase_TIM"/>
</dbReference>
<evidence type="ECO:0000256" key="7">
    <source>
        <dbReference type="ARBA" id="ARBA00047508"/>
    </source>
</evidence>
<dbReference type="InterPro" id="IPR006219">
    <property type="entry name" value="DAHP_synth_1"/>
</dbReference>
<dbReference type="GO" id="GO:0005737">
    <property type="term" value="C:cytoplasm"/>
    <property type="evidence" value="ECO:0007669"/>
    <property type="project" value="TreeGrafter"/>
</dbReference>
<dbReference type="Gene3D" id="3.20.20.70">
    <property type="entry name" value="Aldolase class I"/>
    <property type="match status" value="1"/>
</dbReference>
<evidence type="ECO:0000313" key="12">
    <source>
        <dbReference type="Proteomes" id="UP000295805"/>
    </source>
</evidence>
<dbReference type="RefSeq" id="WP_407935060.1">
    <property type="nucleotide sequence ID" value="NZ_CP143053.1"/>
</dbReference>
<evidence type="ECO:0000259" key="10">
    <source>
        <dbReference type="Pfam" id="PF00793"/>
    </source>
</evidence>
<evidence type="ECO:0000256" key="8">
    <source>
        <dbReference type="PIRNR" id="PIRNR001361"/>
    </source>
</evidence>
<evidence type="ECO:0000256" key="5">
    <source>
        <dbReference type="ARBA" id="ARBA00022679"/>
    </source>
</evidence>
<keyword evidence="6 8" id="KW-0057">Aromatic amino acid biosynthesis</keyword>
<evidence type="ECO:0000313" key="11">
    <source>
        <dbReference type="EMBL" id="TCW24564.1"/>
    </source>
</evidence>
<dbReference type="GO" id="GO:0003849">
    <property type="term" value="F:3-deoxy-7-phosphoheptulonate synthase activity"/>
    <property type="evidence" value="ECO:0007669"/>
    <property type="project" value="UniProtKB-EC"/>
</dbReference>
<comment type="catalytic activity">
    <reaction evidence="7 8">
        <text>D-erythrose 4-phosphate + phosphoenolpyruvate + H2O = 7-phospho-2-dehydro-3-deoxy-D-arabino-heptonate + phosphate</text>
        <dbReference type="Rhea" id="RHEA:14717"/>
        <dbReference type="ChEBI" id="CHEBI:15377"/>
        <dbReference type="ChEBI" id="CHEBI:16897"/>
        <dbReference type="ChEBI" id="CHEBI:43474"/>
        <dbReference type="ChEBI" id="CHEBI:58394"/>
        <dbReference type="ChEBI" id="CHEBI:58702"/>
        <dbReference type="EC" id="2.5.1.54"/>
    </reaction>
</comment>
<keyword evidence="5 8" id="KW-0808">Transferase</keyword>
<dbReference type="GeneID" id="89531035"/>
<dbReference type="EMBL" id="SMCX01000006">
    <property type="protein sequence ID" value="TCW24564.1"/>
    <property type="molecule type" value="Genomic_DNA"/>
</dbReference>
<comment type="pathway">
    <text evidence="2 8">Metabolic intermediate biosynthesis; chorismate biosynthesis; chorismate from D-erythrose 4-phosphate and phosphoenolpyruvate: step 1/7.</text>
</comment>
<feature type="compositionally biased region" description="Polar residues" evidence="9">
    <location>
        <begin position="11"/>
        <end position="31"/>
    </location>
</feature>
<comment type="function">
    <text evidence="1 8">Stereospecific condensation of phosphoenolpyruvate (PEP) and D-erythrose-4-phosphate (E4P) giving rise to 3-deoxy-D-arabino-heptulosonate-7-phosphate (DAHP).</text>
</comment>
<comment type="similarity">
    <text evidence="3 8">Belongs to the class-I DAHP synthase family.</text>
</comment>
<dbReference type="NCBIfam" id="NF009395">
    <property type="entry name" value="PRK12755.1"/>
    <property type="match status" value="1"/>
</dbReference>
<evidence type="ECO:0000256" key="4">
    <source>
        <dbReference type="ARBA" id="ARBA00022605"/>
    </source>
</evidence>
<keyword evidence="4 8" id="KW-0028">Amino-acid biosynthesis</keyword>
<feature type="domain" description="DAHP synthetase I/KDSA" evidence="10">
    <location>
        <begin position="71"/>
        <end position="363"/>
    </location>
</feature>
<dbReference type="Pfam" id="PF00793">
    <property type="entry name" value="DAHP_synth_1"/>
    <property type="match status" value="1"/>
</dbReference>
<dbReference type="UniPathway" id="UPA00053">
    <property type="reaction ID" value="UER00084"/>
</dbReference>
<dbReference type="GO" id="GO:0008652">
    <property type="term" value="P:amino acid biosynthetic process"/>
    <property type="evidence" value="ECO:0007669"/>
    <property type="project" value="UniProtKB-KW"/>
</dbReference>
<dbReference type="Proteomes" id="UP000295805">
    <property type="component" value="Unassembled WGS sequence"/>
</dbReference>
<evidence type="ECO:0000256" key="1">
    <source>
        <dbReference type="ARBA" id="ARBA00003726"/>
    </source>
</evidence>
<organism evidence="11 12">
    <name type="scientific">Dietzia cinnamea</name>
    <dbReference type="NCBI Taxonomy" id="321318"/>
    <lineage>
        <taxon>Bacteria</taxon>
        <taxon>Bacillati</taxon>
        <taxon>Actinomycetota</taxon>
        <taxon>Actinomycetes</taxon>
        <taxon>Mycobacteriales</taxon>
        <taxon>Dietziaceae</taxon>
        <taxon>Dietzia</taxon>
    </lineage>
</organism>
<dbReference type="FunFam" id="3.20.20.70:FF:000005">
    <property type="entry name" value="Phospho-2-dehydro-3-deoxyheptonate aldolase"/>
    <property type="match status" value="1"/>
</dbReference>
<protein>
    <recommendedName>
        <fullName evidence="8">Phospho-2-dehydro-3-deoxyheptonate aldolase</fullName>
        <ecNumber evidence="8">2.5.1.54</ecNumber>
    </recommendedName>
</protein>
<sequence length="378" mass="39603">MGTEEDHGTRPATTDSSGATAVTITAENPTQTADRRVLSYSPLPTPTEILGELPLGQAREALVERSRSEIADVLAGRDDRLLVVVGPCSVHDTDAALDYAGRLARLAEETAEDLLIVMRVYFEKPRTTVGWKGLINDPALDGSYDIPRGLRTARKLLLDVLDLGLPVGTEFLEPTSPQYIADAVSWGAIGARTTESQVHRQLVSGLSMPVGFKNGTDGEVQVAVDGCRSSAAGHVFFGTDADGRAAVVETAGNTDCHVILRGGTRGPNHDAESVAAAVAAVGKVGLPGLVMVDASHANSGKSHERQAEVVAELAERIGGGEQGISGLMIESFIEPGAQSVEAEELVYGQSVTDACMGWDTTAEGLRALAAAVRAGRRN</sequence>
<evidence type="ECO:0000256" key="9">
    <source>
        <dbReference type="SAM" id="MobiDB-lite"/>
    </source>
</evidence>
<evidence type="ECO:0000256" key="2">
    <source>
        <dbReference type="ARBA" id="ARBA00004688"/>
    </source>
</evidence>
<reference evidence="11 12" key="1">
    <citation type="submission" date="2019-03" db="EMBL/GenBank/DDBJ databases">
        <title>Root nodule microbial communities of legume samples collected from USA, Mexico and Botswana.</title>
        <authorList>
            <person name="Hirsch A."/>
        </authorList>
    </citation>
    <scope>NUCLEOTIDE SEQUENCE [LARGE SCALE GENOMIC DNA]</scope>
    <source>
        <strain evidence="11 12">55</strain>
    </source>
</reference>
<evidence type="ECO:0000256" key="6">
    <source>
        <dbReference type="ARBA" id="ARBA00023141"/>
    </source>
</evidence>
<dbReference type="PANTHER" id="PTHR21225:SF12">
    <property type="entry name" value="PHOSPHO-2-DEHYDRO-3-DEOXYHEPTONATE ALDOLASE, TYROSINE-INHIBITED"/>
    <property type="match status" value="1"/>
</dbReference>